<dbReference type="RefSeq" id="WP_165864078.1">
    <property type="nucleotide sequence ID" value="NZ_AP025739.1"/>
</dbReference>
<proteinExistence type="predicted"/>
<sequence>MIIQKIGPERLLSYRAIVFIAAVLFAIALGVLAVHSPRAIPEAKAEDALARLAPRAARADVAIVAMDDASVAKYGPIKSWPRSLLAQGLSKIEDGGAKVAVLDLALDKRTQTGDSDLWRTMANHKNVVLGMSYDATRDQTYTPDDIRSLVFLEKYAIADKLTLDKRNQVFQYPLFEPPVSDFTGSSAGVGVFVRETEPDDTLRSARLFYRSTVTYPPASAPIRGKFPTSNLADGAPVALPNLALVTALRVYDLDKDFVQVVSGDTVHFNAKLDPPVDAPIDNQGRMLIRYYGAPGHYITYSFADVVSGKVKPDVFKNKVVFLGATAAGDAATDARTTPFPGQMPRVEVTANAVSTFMDRSFYSRYEGRIVPILLVLGVVAGLSLMLVSGVRSTMIAIVLLLAWFALSYALYAFGHVMLPILPGVAAILAAYLISMLLFLGPMRPVALEASPMYVPPPADKVHTV</sequence>
<evidence type="ECO:0000313" key="2">
    <source>
        <dbReference type="Proteomes" id="UP000287394"/>
    </source>
</evidence>
<dbReference type="EMBL" id="AP025739">
    <property type="protein sequence ID" value="BDI30694.1"/>
    <property type="molecule type" value="Genomic_DNA"/>
</dbReference>
<keyword evidence="2" id="KW-1185">Reference proteome</keyword>
<dbReference type="SMART" id="SM01080">
    <property type="entry name" value="CHASE2"/>
    <property type="match status" value="1"/>
</dbReference>
<gene>
    <name evidence="1" type="ORF">CCAX7_27450</name>
</gene>
<accession>A0A402CTK2</accession>
<organism evidence="1 2">
    <name type="scientific">Capsulimonas corticalis</name>
    <dbReference type="NCBI Taxonomy" id="2219043"/>
    <lineage>
        <taxon>Bacteria</taxon>
        <taxon>Bacillati</taxon>
        <taxon>Armatimonadota</taxon>
        <taxon>Armatimonadia</taxon>
        <taxon>Capsulimonadales</taxon>
        <taxon>Capsulimonadaceae</taxon>
        <taxon>Capsulimonas</taxon>
    </lineage>
</organism>
<dbReference type="AlphaFoldDB" id="A0A402CTK2"/>
<dbReference type="Pfam" id="PF05226">
    <property type="entry name" value="CHASE2"/>
    <property type="match status" value="1"/>
</dbReference>
<evidence type="ECO:0000313" key="1">
    <source>
        <dbReference type="EMBL" id="BDI30694.1"/>
    </source>
</evidence>
<reference evidence="1 2" key="1">
    <citation type="journal article" date="2019" name="Int. J. Syst. Evol. Microbiol.">
        <title>Capsulimonas corticalis gen. nov., sp. nov., an aerobic capsulated bacterium, of a novel bacterial order, Capsulimonadales ord. nov., of the class Armatimonadia of the phylum Armatimonadetes.</title>
        <authorList>
            <person name="Li J."/>
            <person name="Kudo C."/>
            <person name="Tonouchi A."/>
        </authorList>
    </citation>
    <scope>NUCLEOTIDE SEQUENCE [LARGE SCALE GENOMIC DNA]</scope>
    <source>
        <strain evidence="1 2">AX-7</strain>
    </source>
</reference>
<dbReference type="InterPro" id="IPR007890">
    <property type="entry name" value="CHASE2"/>
</dbReference>
<name>A0A402CTK2_9BACT</name>
<protein>
    <submittedName>
        <fullName evidence="1">Uncharacterized protein</fullName>
    </submittedName>
</protein>
<dbReference type="KEGG" id="ccot:CCAX7_27450"/>
<dbReference type="Proteomes" id="UP000287394">
    <property type="component" value="Chromosome"/>
</dbReference>